<dbReference type="PANTHER" id="PTHR47932:SF62">
    <property type="entry name" value="EXPRESSED PROTEIN"/>
    <property type="match status" value="1"/>
</dbReference>
<dbReference type="OMA" id="IMIRCHC"/>
<reference evidence="5" key="3">
    <citation type="submission" date="2015-04" db="UniProtKB">
        <authorList>
            <consortium name="EnsemblPlants"/>
        </authorList>
    </citation>
    <scope>IDENTIFICATION</scope>
    <source>
        <strain evidence="5">cv. Jemalong A17</strain>
    </source>
</reference>
<dbReference type="GO" id="GO:0003729">
    <property type="term" value="F:mRNA binding"/>
    <property type="evidence" value="ECO:0000318"/>
    <property type="project" value="GO_Central"/>
</dbReference>
<name>G7KY53_MEDTR</name>
<dbReference type="EnsemblPlants" id="AES79841">
    <property type="protein sequence ID" value="AES79841"/>
    <property type="gene ID" value="MTR_7g073260"/>
</dbReference>
<dbReference type="AlphaFoldDB" id="G7KY53"/>
<accession>G7KY53</accession>
<protein>
    <submittedName>
        <fullName evidence="4">PPR containing plant-like protein</fullName>
    </submittedName>
</protein>
<dbReference type="PaxDb" id="3880-AES79841"/>
<comment type="similarity">
    <text evidence="1">Belongs to the PPR family. P subfamily.</text>
</comment>
<dbReference type="EMBL" id="CM001223">
    <property type="protein sequence ID" value="AES79841.1"/>
    <property type="molecule type" value="Genomic_DNA"/>
</dbReference>
<feature type="repeat" description="PPR" evidence="3">
    <location>
        <begin position="180"/>
        <end position="214"/>
    </location>
</feature>
<feature type="repeat" description="PPR" evidence="3">
    <location>
        <begin position="285"/>
        <end position="319"/>
    </location>
</feature>
<organism evidence="4 6">
    <name type="scientific">Medicago truncatula</name>
    <name type="common">Barrel medic</name>
    <name type="synonym">Medicago tribuloides</name>
    <dbReference type="NCBI Taxonomy" id="3880"/>
    <lineage>
        <taxon>Eukaryota</taxon>
        <taxon>Viridiplantae</taxon>
        <taxon>Streptophyta</taxon>
        <taxon>Embryophyta</taxon>
        <taxon>Tracheophyta</taxon>
        <taxon>Spermatophyta</taxon>
        <taxon>Magnoliopsida</taxon>
        <taxon>eudicotyledons</taxon>
        <taxon>Gunneridae</taxon>
        <taxon>Pentapetalae</taxon>
        <taxon>rosids</taxon>
        <taxon>fabids</taxon>
        <taxon>Fabales</taxon>
        <taxon>Fabaceae</taxon>
        <taxon>Papilionoideae</taxon>
        <taxon>50 kb inversion clade</taxon>
        <taxon>NPAAA clade</taxon>
        <taxon>Hologalegina</taxon>
        <taxon>IRL clade</taxon>
        <taxon>Trifolieae</taxon>
        <taxon>Medicago</taxon>
    </lineage>
</organism>
<dbReference type="GO" id="GO:0005737">
    <property type="term" value="C:cytoplasm"/>
    <property type="evidence" value="ECO:0000318"/>
    <property type="project" value="GO_Central"/>
</dbReference>
<evidence type="ECO:0000313" key="4">
    <source>
        <dbReference type="EMBL" id="AES79841.1"/>
    </source>
</evidence>
<dbReference type="Pfam" id="PF13041">
    <property type="entry name" value="PPR_2"/>
    <property type="match status" value="3"/>
</dbReference>
<keyword evidence="6" id="KW-1185">Reference proteome</keyword>
<sequence length="583" mass="65761">MAPPIPTCSQILQPHTLINIPFFTTKSNNNKTINFHPIKPFIQTTHSFSITNSTTKHTTNNNLVDFQDKTTRSEIKNLVQKITSLSTSKNKTQLLLQILDNTASEFQIQTISDFNHLLMALVIAQKPDFCQTMFTKLSSFHLVPDSCTYSIMIRCHCSKNELEEAKRVLFTVLENGFEPDSATITVLINSLCKRGKVKKAMEVFEFLERKGLKLGVQAYNCLLRGLAYVGRVDEAVEILMDMKTGNIGVDVYSYSAVMNGLCKVGRSDEAMELFDEAVGVGLRPDVVTFNALIEGYSREGREMEGVGVLKMMKEHGCVADLINYKTVLHGLLKWNETVEAFGVYKEMVRIGFEVDSRMMGTLVRRLCKLSWREKGLLEDACEVFEKMKERGLVVDKRTVEVMVEALFRGEKFDEALVNLNDMVRWGYSLEGIAFEEVIEGLCGQGRVDEAVSTLLLLQANGGFLDRVSFGVLVNELNAHGRVFCASFLFGVALKHGVVLVLNKELQADRKELANIWIPVSSWFLLFPNTLLVNSNRLNDAEMDIELLVRKEFQRCGVLEYHDCRQWLLVGNRIVLGLDTTCLV</sequence>
<dbReference type="NCBIfam" id="TIGR00756">
    <property type="entry name" value="PPR"/>
    <property type="match status" value="7"/>
</dbReference>
<reference evidence="4 6" key="1">
    <citation type="journal article" date="2011" name="Nature">
        <title>The Medicago genome provides insight into the evolution of rhizobial symbioses.</title>
        <authorList>
            <person name="Young N.D."/>
            <person name="Debelle F."/>
            <person name="Oldroyd G.E."/>
            <person name="Geurts R."/>
            <person name="Cannon S.B."/>
            <person name="Udvardi M.K."/>
            <person name="Benedito V.A."/>
            <person name="Mayer K.F."/>
            <person name="Gouzy J."/>
            <person name="Schoof H."/>
            <person name="Van de Peer Y."/>
            <person name="Proost S."/>
            <person name="Cook D.R."/>
            <person name="Meyers B.C."/>
            <person name="Spannagl M."/>
            <person name="Cheung F."/>
            <person name="De Mita S."/>
            <person name="Krishnakumar V."/>
            <person name="Gundlach H."/>
            <person name="Zhou S."/>
            <person name="Mudge J."/>
            <person name="Bharti A.K."/>
            <person name="Murray J.D."/>
            <person name="Naoumkina M.A."/>
            <person name="Rosen B."/>
            <person name="Silverstein K.A."/>
            <person name="Tang H."/>
            <person name="Rombauts S."/>
            <person name="Zhao P.X."/>
            <person name="Zhou P."/>
            <person name="Barbe V."/>
            <person name="Bardou P."/>
            <person name="Bechner M."/>
            <person name="Bellec A."/>
            <person name="Berger A."/>
            <person name="Berges H."/>
            <person name="Bidwell S."/>
            <person name="Bisseling T."/>
            <person name="Choisne N."/>
            <person name="Couloux A."/>
            <person name="Denny R."/>
            <person name="Deshpande S."/>
            <person name="Dai X."/>
            <person name="Doyle J.J."/>
            <person name="Dudez A.M."/>
            <person name="Farmer A.D."/>
            <person name="Fouteau S."/>
            <person name="Franken C."/>
            <person name="Gibelin C."/>
            <person name="Gish J."/>
            <person name="Goldstein S."/>
            <person name="Gonzalez A.J."/>
            <person name="Green P.J."/>
            <person name="Hallab A."/>
            <person name="Hartog M."/>
            <person name="Hua A."/>
            <person name="Humphray S.J."/>
            <person name="Jeong D.H."/>
            <person name="Jing Y."/>
            <person name="Jocker A."/>
            <person name="Kenton S.M."/>
            <person name="Kim D.J."/>
            <person name="Klee K."/>
            <person name="Lai H."/>
            <person name="Lang C."/>
            <person name="Lin S."/>
            <person name="Macmil S.L."/>
            <person name="Magdelenat G."/>
            <person name="Matthews L."/>
            <person name="McCorrison J."/>
            <person name="Monaghan E.L."/>
            <person name="Mun J.H."/>
            <person name="Najar F.Z."/>
            <person name="Nicholson C."/>
            <person name="Noirot C."/>
            <person name="O'Bleness M."/>
            <person name="Paule C.R."/>
            <person name="Poulain J."/>
            <person name="Prion F."/>
            <person name="Qin B."/>
            <person name="Qu C."/>
            <person name="Retzel E.F."/>
            <person name="Riddle C."/>
            <person name="Sallet E."/>
            <person name="Samain S."/>
            <person name="Samson N."/>
            <person name="Sanders I."/>
            <person name="Saurat O."/>
            <person name="Scarpelli C."/>
            <person name="Schiex T."/>
            <person name="Segurens B."/>
            <person name="Severin A.J."/>
            <person name="Sherrier D.J."/>
            <person name="Shi R."/>
            <person name="Sims S."/>
            <person name="Singer S.R."/>
            <person name="Sinharoy S."/>
            <person name="Sterck L."/>
            <person name="Viollet A."/>
            <person name="Wang B.B."/>
            <person name="Wang K."/>
            <person name="Wang M."/>
            <person name="Wang X."/>
            <person name="Warfsmann J."/>
            <person name="Weissenbach J."/>
            <person name="White D.D."/>
            <person name="White J.D."/>
            <person name="Wiley G.B."/>
            <person name="Wincker P."/>
            <person name="Xing Y."/>
            <person name="Yang L."/>
            <person name="Yao Z."/>
            <person name="Ying F."/>
            <person name="Zhai J."/>
            <person name="Zhou L."/>
            <person name="Zuber A."/>
            <person name="Denarie J."/>
            <person name="Dixon R.A."/>
            <person name="May G.D."/>
            <person name="Schwartz D.C."/>
            <person name="Rogers J."/>
            <person name="Quetier F."/>
            <person name="Town C.D."/>
            <person name="Roe B.A."/>
        </authorList>
    </citation>
    <scope>NUCLEOTIDE SEQUENCE [LARGE SCALE GENOMIC DNA]</scope>
    <source>
        <strain evidence="4">A17</strain>
        <strain evidence="5 6">cv. Jemalong A17</strain>
    </source>
</reference>
<evidence type="ECO:0000256" key="3">
    <source>
        <dbReference type="PROSITE-ProRule" id="PRU00708"/>
    </source>
</evidence>
<keyword evidence="2" id="KW-0677">Repeat</keyword>
<dbReference type="STRING" id="3880.G7KY53"/>
<feature type="repeat" description="PPR" evidence="3">
    <location>
        <begin position="250"/>
        <end position="284"/>
    </location>
</feature>
<feature type="repeat" description="PPR" evidence="3">
    <location>
        <begin position="145"/>
        <end position="179"/>
    </location>
</feature>
<gene>
    <name evidence="4" type="ordered locus">MTR_7g073260</name>
</gene>
<dbReference type="InterPro" id="IPR011990">
    <property type="entry name" value="TPR-like_helical_dom_sf"/>
</dbReference>
<feature type="repeat" description="PPR" evidence="3">
    <location>
        <begin position="320"/>
        <end position="354"/>
    </location>
</feature>
<dbReference type="Proteomes" id="UP000002051">
    <property type="component" value="Unassembled WGS sequence"/>
</dbReference>
<dbReference type="PANTHER" id="PTHR47932">
    <property type="entry name" value="ATPASE EXPRESSION PROTEIN 3"/>
    <property type="match status" value="1"/>
</dbReference>
<dbReference type="eggNOG" id="KOG4197">
    <property type="taxonomic scope" value="Eukaryota"/>
</dbReference>
<dbReference type="GO" id="GO:0006397">
    <property type="term" value="P:mRNA processing"/>
    <property type="evidence" value="ECO:0000318"/>
    <property type="project" value="GO_Central"/>
</dbReference>
<dbReference type="InterPro" id="IPR002885">
    <property type="entry name" value="PPR_rpt"/>
</dbReference>
<feature type="repeat" description="PPR" evidence="3">
    <location>
        <begin position="215"/>
        <end position="249"/>
    </location>
</feature>
<evidence type="ECO:0000256" key="1">
    <source>
        <dbReference type="ARBA" id="ARBA00007626"/>
    </source>
</evidence>
<evidence type="ECO:0000256" key="2">
    <source>
        <dbReference type="ARBA" id="ARBA00022737"/>
    </source>
</evidence>
<reference evidence="4 6" key="2">
    <citation type="journal article" date="2014" name="BMC Genomics">
        <title>An improved genome release (version Mt4.0) for the model legume Medicago truncatula.</title>
        <authorList>
            <person name="Tang H."/>
            <person name="Krishnakumar V."/>
            <person name="Bidwell S."/>
            <person name="Rosen B."/>
            <person name="Chan A."/>
            <person name="Zhou S."/>
            <person name="Gentzbittel L."/>
            <person name="Childs K.L."/>
            <person name="Yandell M."/>
            <person name="Gundlach H."/>
            <person name="Mayer K.F."/>
            <person name="Schwartz D.C."/>
            <person name="Town C.D."/>
        </authorList>
    </citation>
    <scope>GENOME REANNOTATION</scope>
    <source>
        <strain evidence="5 6">cv. Jemalong A17</strain>
    </source>
</reference>
<dbReference type="HOGENOM" id="CLU_033491_0_0_1"/>
<evidence type="ECO:0000313" key="5">
    <source>
        <dbReference type="EnsemblPlants" id="AES79841"/>
    </source>
</evidence>
<dbReference type="PROSITE" id="PS51375">
    <property type="entry name" value="PPR"/>
    <property type="match status" value="6"/>
</dbReference>
<dbReference type="Pfam" id="PF01535">
    <property type="entry name" value="PPR"/>
    <property type="match status" value="1"/>
</dbReference>
<proteinExistence type="inferred from homology"/>
<dbReference type="Gene3D" id="1.25.40.10">
    <property type="entry name" value="Tetratricopeptide repeat domain"/>
    <property type="match status" value="4"/>
</dbReference>
<evidence type="ECO:0000313" key="6">
    <source>
        <dbReference type="Proteomes" id="UP000002051"/>
    </source>
</evidence>